<dbReference type="AlphaFoldDB" id="A0A328U8D2"/>
<dbReference type="Proteomes" id="UP000249377">
    <property type="component" value="Unassembled WGS sequence"/>
</dbReference>
<keyword evidence="3" id="KW-1185">Reference proteome</keyword>
<accession>A0A328U8D2</accession>
<proteinExistence type="predicted"/>
<dbReference type="InterPro" id="IPR025664">
    <property type="entry name" value="Spore_III_AC/AD"/>
</dbReference>
<protein>
    <submittedName>
        <fullName evidence="2">Stage III sporulation protein AD</fullName>
    </submittedName>
</protein>
<dbReference type="Pfam" id="PF06686">
    <property type="entry name" value="SpoIIIAC"/>
    <property type="match status" value="2"/>
</dbReference>
<feature type="transmembrane region" description="Helical" evidence="1">
    <location>
        <begin position="27"/>
        <end position="44"/>
    </location>
</feature>
<reference evidence="2 3" key="1">
    <citation type="submission" date="2018-06" db="EMBL/GenBank/DDBJ databases">
        <title>Noncontiguous genome sequence of Ruminococcaceae bacterium ASD2818.</title>
        <authorList>
            <person name="Chaplin A.V."/>
            <person name="Sokolova S.R."/>
            <person name="Kochetkova T.O."/>
            <person name="Goltsov A.Y."/>
            <person name="Trofimov D.Y."/>
            <person name="Efimov B.A."/>
        </authorList>
    </citation>
    <scope>NUCLEOTIDE SEQUENCE [LARGE SCALE GENOMIC DNA]</scope>
    <source>
        <strain evidence="2 3">ASD2818</strain>
    </source>
</reference>
<keyword evidence="1" id="KW-0812">Transmembrane</keyword>
<name>A0A328U8D2_9FIRM</name>
<gene>
    <name evidence="2" type="ORF">DPQ25_12890</name>
</gene>
<feature type="transmembrane region" description="Helical" evidence="1">
    <location>
        <begin position="102"/>
        <end position="127"/>
    </location>
</feature>
<comment type="caution">
    <text evidence="2">The sequence shown here is derived from an EMBL/GenBank/DDBJ whole genome shotgun (WGS) entry which is preliminary data.</text>
</comment>
<feature type="transmembrane region" description="Helical" evidence="1">
    <location>
        <begin position="56"/>
        <end position="82"/>
    </location>
</feature>
<keyword evidence="1" id="KW-0472">Membrane</keyword>
<evidence type="ECO:0000256" key="1">
    <source>
        <dbReference type="SAM" id="Phobius"/>
    </source>
</evidence>
<evidence type="ECO:0000313" key="2">
    <source>
        <dbReference type="EMBL" id="RAQ22526.1"/>
    </source>
</evidence>
<sequence>MNIAAIAALALIAALLAVMLKRYNSELGVVVSIVAGAVILIELLKTVAPILQQMETLFSISGISGEYALILFKTLGVCYIAQFAADSCRDAGENALASKVEIAGKIAVLLLALPLFESIASTAASLIGK</sequence>
<organism evidence="2 3">
    <name type="scientific">Hydrogeniiclostridium mannosilyticum</name>
    <dbReference type="NCBI Taxonomy" id="2764322"/>
    <lineage>
        <taxon>Bacteria</taxon>
        <taxon>Bacillati</taxon>
        <taxon>Bacillota</taxon>
        <taxon>Clostridia</taxon>
        <taxon>Eubacteriales</taxon>
        <taxon>Acutalibacteraceae</taxon>
        <taxon>Hydrogeniiclostridium</taxon>
    </lineage>
</organism>
<dbReference type="EMBL" id="QLYR01000012">
    <property type="protein sequence ID" value="RAQ22526.1"/>
    <property type="molecule type" value="Genomic_DNA"/>
</dbReference>
<keyword evidence="1" id="KW-1133">Transmembrane helix</keyword>
<dbReference type="RefSeq" id="WP_112333587.1">
    <property type="nucleotide sequence ID" value="NZ_JADPHD010000015.1"/>
</dbReference>
<evidence type="ECO:0000313" key="3">
    <source>
        <dbReference type="Proteomes" id="UP000249377"/>
    </source>
</evidence>